<organism evidence="2 3">
    <name type="scientific">Mycena pura</name>
    <dbReference type="NCBI Taxonomy" id="153505"/>
    <lineage>
        <taxon>Eukaryota</taxon>
        <taxon>Fungi</taxon>
        <taxon>Dikarya</taxon>
        <taxon>Basidiomycota</taxon>
        <taxon>Agaricomycotina</taxon>
        <taxon>Agaricomycetes</taxon>
        <taxon>Agaricomycetidae</taxon>
        <taxon>Agaricales</taxon>
        <taxon>Marasmiineae</taxon>
        <taxon>Mycenaceae</taxon>
        <taxon>Mycena</taxon>
    </lineage>
</organism>
<name>A0AAD6V2K4_9AGAR</name>
<comment type="caution">
    <text evidence="2">The sequence shown here is derived from an EMBL/GenBank/DDBJ whole genome shotgun (WGS) entry which is preliminary data.</text>
</comment>
<accession>A0AAD6V2K4</accession>
<evidence type="ECO:0000313" key="3">
    <source>
        <dbReference type="Proteomes" id="UP001219525"/>
    </source>
</evidence>
<proteinExistence type="predicted"/>
<evidence type="ECO:0000313" key="2">
    <source>
        <dbReference type="EMBL" id="KAJ7198132.1"/>
    </source>
</evidence>
<protein>
    <submittedName>
        <fullName evidence="2">Uncharacterized protein</fullName>
    </submittedName>
</protein>
<feature type="region of interest" description="Disordered" evidence="1">
    <location>
        <begin position="1"/>
        <end position="21"/>
    </location>
</feature>
<dbReference type="InterPro" id="IPR046521">
    <property type="entry name" value="DUF6698"/>
</dbReference>
<feature type="region of interest" description="Disordered" evidence="1">
    <location>
        <begin position="215"/>
        <end position="239"/>
    </location>
</feature>
<feature type="compositionally biased region" description="Polar residues" evidence="1">
    <location>
        <begin position="1"/>
        <end position="10"/>
    </location>
</feature>
<gene>
    <name evidence="2" type="ORF">GGX14DRAFT_184270</name>
</gene>
<dbReference type="AlphaFoldDB" id="A0AAD6V2K4"/>
<dbReference type="Pfam" id="PF20414">
    <property type="entry name" value="DUF6698"/>
    <property type="match status" value="1"/>
</dbReference>
<dbReference type="Proteomes" id="UP001219525">
    <property type="component" value="Unassembled WGS sequence"/>
</dbReference>
<sequence>MSTTPSLASQQPPPIPSMPTESQQKMLTDILIHLCVIPGPVRDAPPPTKRRRKNAAPVNPTADCYRDAARFFPRGIHLFKNITSVLDDGAAACWSDEPPTSPTPELQATFDTHKKLFQALVTHLGNLAPVLRHLYAYYPNAWTLYVQEFNHIAHQARQSDTNEFKYRFDYLLPSPGRDVLDPPLGTTDAKTDRGWAHPWTKRLLMPIKDRLSLPAHPFKSTGLSPPDLRTDKQKRRGDK</sequence>
<keyword evidence="3" id="KW-1185">Reference proteome</keyword>
<dbReference type="EMBL" id="JARJCW010000074">
    <property type="protein sequence ID" value="KAJ7198132.1"/>
    <property type="molecule type" value="Genomic_DNA"/>
</dbReference>
<evidence type="ECO:0000256" key="1">
    <source>
        <dbReference type="SAM" id="MobiDB-lite"/>
    </source>
</evidence>
<reference evidence="2" key="1">
    <citation type="submission" date="2023-03" db="EMBL/GenBank/DDBJ databases">
        <title>Massive genome expansion in bonnet fungi (Mycena s.s.) driven by repeated elements and novel gene families across ecological guilds.</title>
        <authorList>
            <consortium name="Lawrence Berkeley National Laboratory"/>
            <person name="Harder C.B."/>
            <person name="Miyauchi S."/>
            <person name="Viragh M."/>
            <person name="Kuo A."/>
            <person name="Thoen E."/>
            <person name="Andreopoulos B."/>
            <person name="Lu D."/>
            <person name="Skrede I."/>
            <person name="Drula E."/>
            <person name="Henrissat B."/>
            <person name="Morin E."/>
            <person name="Kohler A."/>
            <person name="Barry K."/>
            <person name="LaButti K."/>
            <person name="Morin E."/>
            <person name="Salamov A."/>
            <person name="Lipzen A."/>
            <person name="Mereny Z."/>
            <person name="Hegedus B."/>
            <person name="Baldrian P."/>
            <person name="Stursova M."/>
            <person name="Weitz H."/>
            <person name="Taylor A."/>
            <person name="Grigoriev I.V."/>
            <person name="Nagy L.G."/>
            <person name="Martin F."/>
            <person name="Kauserud H."/>
        </authorList>
    </citation>
    <scope>NUCLEOTIDE SEQUENCE</scope>
    <source>
        <strain evidence="2">9144</strain>
    </source>
</reference>